<comment type="caution">
    <text evidence="2">The sequence shown here is derived from an EMBL/GenBank/DDBJ whole genome shotgun (WGS) entry which is preliminary data.</text>
</comment>
<sequence length="96" mass="10612">MVPSHDVLSMLRVSIGDRPVKRLRSTKRSWLCGGLKCLRGAAAVKPLTGKTSPKRIINKGIGVTGLRDRKRALPDVKQGKRPLKWNDNSNDSCLHV</sequence>
<proteinExistence type="predicted"/>
<evidence type="ECO:0000256" key="1">
    <source>
        <dbReference type="SAM" id="MobiDB-lite"/>
    </source>
</evidence>
<dbReference type="EMBL" id="BMAT01013602">
    <property type="protein sequence ID" value="GFS16050.1"/>
    <property type="molecule type" value="Genomic_DNA"/>
</dbReference>
<feature type="compositionally biased region" description="Polar residues" evidence="1">
    <location>
        <begin position="86"/>
        <end position="96"/>
    </location>
</feature>
<evidence type="ECO:0000313" key="2">
    <source>
        <dbReference type="EMBL" id="GFS16050.1"/>
    </source>
</evidence>
<protein>
    <submittedName>
        <fullName evidence="2">Uncharacterized protein</fullName>
    </submittedName>
</protein>
<reference evidence="2 3" key="1">
    <citation type="journal article" date="2021" name="Elife">
        <title>Chloroplast acquisition without the gene transfer in kleptoplastic sea slugs, Plakobranchus ocellatus.</title>
        <authorList>
            <person name="Maeda T."/>
            <person name="Takahashi S."/>
            <person name="Yoshida T."/>
            <person name="Shimamura S."/>
            <person name="Takaki Y."/>
            <person name="Nagai Y."/>
            <person name="Toyoda A."/>
            <person name="Suzuki Y."/>
            <person name="Arimoto A."/>
            <person name="Ishii H."/>
            <person name="Satoh N."/>
            <person name="Nishiyama T."/>
            <person name="Hasebe M."/>
            <person name="Maruyama T."/>
            <person name="Minagawa J."/>
            <person name="Obokata J."/>
            <person name="Shigenobu S."/>
        </authorList>
    </citation>
    <scope>NUCLEOTIDE SEQUENCE [LARGE SCALE GENOMIC DNA]</scope>
</reference>
<dbReference type="Proteomes" id="UP000762676">
    <property type="component" value="Unassembled WGS sequence"/>
</dbReference>
<evidence type="ECO:0000313" key="3">
    <source>
        <dbReference type="Proteomes" id="UP000762676"/>
    </source>
</evidence>
<organism evidence="2 3">
    <name type="scientific">Elysia marginata</name>
    <dbReference type="NCBI Taxonomy" id="1093978"/>
    <lineage>
        <taxon>Eukaryota</taxon>
        <taxon>Metazoa</taxon>
        <taxon>Spiralia</taxon>
        <taxon>Lophotrochozoa</taxon>
        <taxon>Mollusca</taxon>
        <taxon>Gastropoda</taxon>
        <taxon>Heterobranchia</taxon>
        <taxon>Euthyneura</taxon>
        <taxon>Panpulmonata</taxon>
        <taxon>Sacoglossa</taxon>
        <taxon>Placobranchoidea</taxon>
        <taxon>Plakobranchidae</taxon>
        <taxon>Elysia</taxon>
    </lineage>
</organism>
<feature type="region of interest" description="Disordered" evidence="1">
    <location>
        <begin position="72"/>
        <end position="96"/>
    </location>
</feature>
<gene>
    <name evidence="2" type="ORF">ElyMa_006785400</name>
</gene>
<name>A0AAV4J0V4_9GAST</name>
<accession>A0AAV4J0V4</accession>
<keyword evidence="3" id="KW-1185">Reference proteome</keyword>
<dbReference type="AlphaFoldDB" id="A0AAV4J0V4"/>